<evidence type="ECO:0000313" key="3">
    <source>
        <dbReference type="EMBL" id="GGI90906.1"/>
    </source>
</evidence>
<dbReference type="PANTHER" id="PTHR43252">
    <property type="entry name" value="TRANSCRIPTIONAL REGULATOR YQJI"/>
    <property type="match status" value="1"/>
</dbReference>
<sequence>MVDLTPAELTILGLVIERPRHGYDLERVIEERGIRAWTELGFSSIYYVLNKLQAKGYVAAEPGRSSRSRRVYTATAAGRQSATQAVIAAISDVTPLRPPLLAGLANLPLLTNSQVAAALDERREQLDQRIRSVQAARQAQQPLPPFVESIFEYSLSLLQAERQWLDTSSPTGTRHDAED</sequence>
<dbReference type="PANTHER" id="PTHR43252:SF2">
    <property type="entry name" value="TRANSCRIPTION REGULATOR, PADR-LIKE FAMILY"/>
    <property type="match status" value="1"/>
</dbReference>
<proteinExistence type="predicted"/>
<feature type="domain" description="Transcription regulator PadR N-terminal" evidence="1">
    <location>
        <begin position="11"/>
        <end position="82"/>
    </location>
</feature>
<organism evidence="3 4">
    <name type="scientific">Saccharopolyspora thermophila</name>
    <dbReference type="NCBI Taxonomy" id="89367"/>
    <lineage>
        <taxon>Bacteria</taxon>
        <taxon>Bacillati</taxon>
        <taxon>Actinomycetota</taxon>
        <taxon>Actinomycetes</taxon>
        <taxon>Pseudonocardiales</taxon>
        <taxon>Pseudonocardiaceae</taxon>
        <taxon>Saccharopolyspora</taxon>
    </lineage>
</organism>
<dbReference type="InterPro" id="IPR036388">
    <property type="entry name" value="WH-like_DNA-bd_sf"/>
</dbReference>
<gene>
    <name evidence="2" type="ORF">GCM10009545_35150</name>
    <name evidence="3" type="ORF">GCM10011581_29930</name>
</gene>
<dbReference type="EMBL" id="BMMT01000009">
    <property type="protein sequence ID" value="GGI90906.1"/>
    <property type="molecule type" value="Genomic_DNA"/>
</dbReference>
<evidence type="ECO:0000313" key="4">
    <source>
        <dbReference type="Proteomes" id="UP000597989"/>
    </source>
</evidence>
<dbReference type="Gene3D" id="1.10.10.10">
    <property type="entry name" value="Winged helix-like DNA-binding domain superfamily/Winged helix DNA-binding domain"/>
    <property type="match status" value="1"/>
</dbReference>
<reference evidence="3" key="3">
    <citation type="submission" date="2020-09" db="EMBL/GenBank/DDBJ databases">
        <authorList>
            <person name="Sun Q."/>
            <person name="Zhou Y."/>
        </authorList>
    </citation>
    <scope>NUCLEOTIDE SEQUENCE</scope>
    <source>
        <strain evidence="3">CGMCC 4.7206</strain>
    </source>
</reference>
<name>A0A917JXA0_9PSEU</name>
<dbReference type="Proteomes" id="UP001500220">
    <property type="component" value="Unassembled WGS sequence"/>
</dbReference>
<evidence type="ECO:0000313" key="2">
    <source>
        <dbReference type="EMBL" id="GAA0529686.1"/>
    </source>
</evidence>
<comment type="caution">
    <text evidence="3">The sequence shown here is derived from an EMBL/GenBank/DDBJ whole genome shotgun (WGS) entry which is preliminary data.</text>
</comment>
<dbReference type="Proteomes" id="UP000597989">
    <property type="component" value="Unassembled WGS sequence"/>
</dbReference>
<evidence type="ECO:0000259" key="1">
    <source>
        <dbReference type="Pfam" id="PF03551"/>
    </source>
</evidence>
<dbReference type="SUPFAM" id="SSF46785">
    <property type="entry name" value="Winged helix' DNA-binding domain"/>
    <property type="match status" value="1"/>
</dbReference>
<accession>A0A917JXA0</accession>
<keyword evidence="5" id="KW-1185">Reference proteome</keyword>
<reference evidence="3 4" key="1">
    <citation type="journal article" date="2014" name="Int. J. Syst. Evol. Microbiol.">
        <title>Complete genome sequence of Corynebacterium casei LMG S-19264T (=DSM 44701T), isolated from a smear-ripened cheese.</title>
        <authorList>
            <consortium name="US DOE Joint Genome Institute (JGI-PGF)"/>
            <person name="Walter F."/>
            <person name="Albersmeier A."/>
            <person name="Kalinowski J."/>
            <person name="Ruckert C."/>
        </authorList>
    </citation>
    <scope>NUCLEOTIDE SEQUENCE [LARGE SCALE GENOMIC DNA]</scope>
    <source>
        <strain evidence="3 4">CGMCC 4.7206</strain>
    </source>
</reference>
<evidence type="ECO:0000313" key="5">
    <source>
        <dbReference type="Proteomes" id="UP001500220"/>
    </source>
</evidence>
<dbReference type="InterPro" id="IPR005149">
    <property type="entry name" value="Tscrpt_reg_PadR_N"/>
</dbReference>
<reference evidence="2" key="4">
    <citation type="submission" date="2023-12" db="EMBL/GenBank/DDBJ databases">
        <authorList>
            <person name="Sun Q."/>
            <person name="Inoue M."/>
        </authorList>
    </citation>
    <scope>NUCLEOTIDE SEQUENCE</scope>
    <source>
        <strain evidence="2">JCM 10664</strain>
    </source>
</reference>
<reference evidence="2 5" key="2">
    <citation type="journal article" date="2019" name="Int. J. Syst. Evol. Microbiol.">
        <title>The Global Catalogue of Microorganisms (GCM) 10K type strain sequencing project: providing services to taxonomists for standard genome sequencing and annotation.</title>
        <authorList>
            <consortium name="The Broad Institute Genomics Platform"/>
            <consortium name="The Broad Institute Genome Sequencing Center for Infectious Disease"/>
            <person name="Wu L."/>
            <person name="Ma J."/>
        </authorList>
    </citation>
    <scope>NUCLEOTIDE SEQUENCE [LARGE SCALE GENOMIC DNA]</scope>
    <source>
        <strain evidence="2 5">JCM 10664</strain>
    </source>
</reference>
<protein>
    <submittedName>
        <fullName evidence="3">PadR family transcriptional regulator</fullName>
    </submittedName>
</protein>
<dbReference type="Pfam" id="PF03551">
    <property type="entry name" value="PadR"/>
    <property type="match status" value="1"/>
</dbReference>
<dbReference type="EMBL" id="BAAAHC010000013">
    <property type="protein sequence ID" value="GAA0529686.1"/>
    <property type="molecule type" value="Genomic_DNA"/>
</dbReference>
<dbReference type="AlphaFoldDB" id="A0A917JXA0"/>
<dbReference type="InterPro" id="IPR036390">
    <property type="entry name" value="WH_DNA-bd_sf"/>
</dbReference>